<keyword evidence="7 9" id="KW-0472">Membrane</keyword>
<dbReference type="Pfam" id="PF03799">
    <property type="entry name" value="FtsQ_DivIB_C"/>
    <property type="match status" value="1"/>
</dbReference>
<dbReference type="GO" id="GO:0043093">
    <property type="term" value="P:FtsZ-dependent cytokinesis"/>
    <property type="evidence" value="ECO:0007669"/>
    <property type="project" value="UniProtKB-UniRule"/>
</dbReference>
<evidence type="ECO:0000256" key="3">
    <source>
        <dbReference type="ARBA" id="ARBA00022519"/>
    </source>
</evidence>
<evidence type="ECO:0000256" key="4">
    <source>
        <dbReference type="ARBA" id="ARBA00022618"/>
    </source>
</evidence>
<keyword evidence="6 9" id="KW-1133">Transmembrane helix</keyword>
<keyword evidence="8 9" id="KW-0131">Cell cycle</keyword>
<gene>
    <name evidence="9" type="primary">ftsQ</name>
    <name evidence="12" type="ordered locus">Mlg_2189</name>
</gene>
<evidence type="ECO:0000313" key="12">
    <source>
        <dbReference type="EMBL" id="ABI57531.1"/>
    </source>
</evidence>
<dbReference type="PANTHER" id="PTHR35851:SF1">
    <property type="entry name" value="CELL DIVISION PROTEIN FTSQ"/>
    <property type="match status" value="1"/>
</dbReference>
<dbReference type="PROSITE" id="PS51779">
    <property type="entry name" value="POTRA"/>
    <property type="match status" value="1"/>
</dbReference>
<dbReference type="InterPro" id="IPR005548">
    <property type="entry name" value="Cell_div_FtsQ/DivIB_C"/>
</dbReference>
<dbReference type="eggNOG" id="COG1589">
    <property type="taxonomic scope" value="Bacteria"/>
</dbReference>
<comment type="subunit">
    <text evidence="9">Part of a complex composed of FtsB, FtsL and FtsQ.</text>
</comment>
<protein>
    <recommendedName>
        <fullName evidence="9">Cell division protein FtsQ</fullName>
    </recommendedName>
</protein>
<dbReference type="HAMAP" id="MF_00911">
    <property type="entry name" value="FtsQ_subfam"/>
    <property type="match status" value="1"/>
</dbReference>
<sequence length="271" mass="29214">MTVLAASAGGPRPRGTPTRAHRGAGMLGWAAGAAALLLALAGGSAALEQLRSGEWFPVQMVRLDSPVRHLAPDDVETALEPFLDKGMFGLDVTGMRRAVEALPWVASASVRRVWPDMVELTIREHAPLARWGESGLITGAGEVFEPDPASIPSGLPRLSGTAGREEAVVRHYRDLTRRLQAAGFELMALEQDARAAWRAELAPEDGVAPGDEGPIRLEMGREQVVARVMRFLDAWPLIAREQEQGRELASADLRYPNGFALGWRDAGTATE</sequence>
<dbReference type="AlphaFoldDB" id="Q0A6K6"/>
<dbReference type="GO" id="GO:0090529">
    <property type="term" value="P:cell septum assembly"/>
    <property type="evidence" value="ECO:0007669"/>
    <property type="project" value="InterPro"/>
</dbReference>
<dbReference type="RefSeq" id="WP_011629925.1">
    <property type="nucleotide sequence ID" value="NC_008340.1"/>
</dbReference>
<dbReference type="Proteomes" id="UP000001962">
    <property type="component" value="Chromosome"/>
</dbReference>
<evidence type="ECO:0000256" key="9">
    <source>
        <dbReference type="HAMAP-Rule" id="MF_00911"/>
    </source>
</evidence>
<dbReference type="KEGG" id="aeh:Mlg_2189"/>
<dbReference type="OrthoDB" id="9790370at2"/>
<keyword evidence="4 9" id="KW-0132">Cell division</keyword>
<keyword evidence="2 9" id="KW-1003">Cell membrane</keyword>
<dbReference type="Pfam" id="PF08478">
    <property type="entry name" value="POTRA_1"/>
    <property type="match status" value="1"/>
</dbReference>
<feature type="domain" description="POTRA" evidence="11">
    <location>
        <begin position="56"/>
        <end position="125"/>
    </location>
</feature>
<evidence type="ECO:0000313" key="13">
    <source>
        <dbReference type="Proteomes" id="UP000001962"/>
    </source>
</evidence>
<dbReference type="EMBL" id="CP000453">
    <property type="protein sequence ID" value="ABI57531.1"/>
    <property type="molecule type" value="Genomic_DNA"/>
</dbReference>
<keyword evidence="3 9" id="KW-0997">Cell inner membrane</keyword>
<dbReference type="InterPro" id="IPR045335">
    <property type="entry name" value="FtsQ_C_sf"/>
</dbReference>
<dbReference type="InterPro" id="IPR026579">
    <property type="entry name" value="FtsQ"/>
</dbReference>
<dbReference type="Gene3D" id="3.40.50.11690">
    <property type="entry name" value="Cell division protein FtsQ/DivIB"/>
    <property type="match status" value="1"/>
</dbReference>
<evidence type="ECO:0000256" key="7">
    <source>
        <dbReference type="ARBA" id="ARBA00023136"/>
    </source>
</evidence>
<evidence type="ECO:0000256" key="10">
    <source>
        <dbReference type="SAM" id="MobiDB-lite"/>
    </source>
</evidence>
<name>Q0A6K6_ALKEH</name>
<organism evidence="12 13">
    <name type="scientific">Alkalilimnicola ehrlichii (strain ATCC BAA-1101 / DSM 17681 / MLHE-1)</name>
    <dbReference type="NCBI Taxonomy" id="187272"/>
    <lineage>
        <taxon>Bacteria</taxon>
        <taxon>Pseudomonadati</taxon>
        <taxon>Pseudomonadota</taxon>
        <taxon>Gammaproteobacteria</taxon>
        <taxon>Chromatiales</taxon>
        <taxon>Ectothiorhodospiraceae</taxon>
        <taxon>Alkalilimnicola</taxon>
    </lineage>
</organism>
<comment type="function">
    <text evidence="9">Essential cell division protein. May link together the upstream cell division proteins, which are predominantly cytoplasmic, with the downstream cell division proteins, which are predominantly periplasmic. May control correct divisome assembly.</text>
</comment>
<feature type="region of interest" description="Disordered" evidence="10">
    <location>
        <begin position="1"/>
        <end position="21"/>
    </location>
</feature>
<comment type="subcellular location">
    <subcellularLocation>
        <location evidence="9">Cell inner membrane</location>
        <topology evidence="9">Single-pass type II membrane protein</topology>
    </subcellularLocation>
    <subcellularLocation>
        <location evidence="1">Membrane</location>
    </subcellularLocation>
    <text evidence="9">Localizes to the division septum.</text>
</comment>
<evidence type="ECO:0000256" key="2">
    <source>
        <dbReference type="ARBA" id="ARBA00022475"/>
    </source>
</evidence>
<reference evidence="13" key="1">
    <citation type="submission" date="2006-08" db="EMBL/GenBank/DDBJ databases">
        <title>Complete sequence of Alkalilimnicola ehrilichei MLHE-1.</title>
        <authorList>
            <person name="Copeland A."/>
            <person name="Lucas S."/>
            <person name="Lapidus A."/>
            <person name="Barry K."/>
            <person name="Detter J.C."/>
            <person name="Glavina del Rio T."/>
            <person name="Hammon N."/>
            <person name="Israni S."/>
            <person name="Dalin E."/>
            <person name="Tice H."/>
            <person name="Pitluck S."/>
            <person name="Sims D."/>
            <person name="Brettin T."/>
            <person name="Bruce D."/>
            <person name="Han C."/>
            <person name="Tapia R."/>
            <person name="Gilna P."/>
            <person name="Schmutz J."/>
            <person name="Larimer F."/>
            <person name="Land M."/>
            <person name="Hauser L."/>
            <person name="Kyrpides N."/>
            <person name="Mikhailova N."/>
            <person name="Oremland R.S."/>
            <person name="Hoeft S.E."/>
            <person name="Switzer-Blum J."/>
            <person name="Kulp T."/>
            <person name="King G."/>
            <person name="Tabita R."/>
            <person name="Witte B."/>
            <person name="Santini J.M."/>
            <person name="Basu P."/>
            <person name="Hollibaugh J.T."/>
            <person name="Xie G."/>
            <person name="Stolz J.F."/>
            <person name="Richardson P."/>
        </authorList>
    </citation>
    <scope>NUCLEOTIDE SEQUENCE [LARGE SCALE GENOMIC DNA]</scope>
    <source>
        <strain evidence="13">ATCC BAA-1101 / DSM 17681 / MLHE-1</strain>
    </source>
</reference>
<dbReference type="GO" id="GO:0032153">
    <property type="term" value="C:cell division site"/>
    <property type="evidence" value="ECO:0007669"/>
    <property type="project" value="UniProtKB-UniRule"/>
</dbReference>
<proteinExistence type="inferred from homology"/>
<evidence type="ECO:0000259" key="11">
    <source>
        <dbReference type="PROSITE" id="PS51779"/>
    </source>
</evidence>
<keyword evidence="5 9" id="KW-0812">Transmembrane</keyword>
<dbReference type="Gene3D" id="3.10.20.310">
    <property type="entry name" value="membrane protein fhac"/>
    <property type="match status" value="1"/>
</dbReference>
<keyword evidence="13" id="KW-1185">Reference proteome</keyword>
<accession>Q0A6K6</accession>
<evidence type="ECO:0000256" key="5">
    <source>
        <dbReference type="ARBA" id="ARBA00022692"/>
    </source>
</evidence>
<dbReference type="PANTHER" id="PTHR35851">
    <property type="entry name" value="CELL DIVISION PROTEIN FTSQ"/>
    <property type="match status" value="1"/>
</dbReference>
<dbReference type="InterPro" id="IPR034746">
    <property type="entry name" value="POTRA"/>
</dbReference>
<dbReference type="HOGENOM" id="CLU_064041_1_1_6"/>
<dbReference type="InterPro" id="IPR013685">
    <property type="entry name" value="POTRA_FtsQ_type"/>
</dbReference>
<dbReference type="GO" id="GO:0005886">
    <property type="term" value="C:plasma membrane"/>
    <property type="evidence" value="ECO:0007669"/>
    <property type="project" value="UniProtKB-SubCell"/>
</dbReference>
<evidence type="ECO:0000256" key="8">
    <source>
        <dbReference type="ARBA" id="ARBA00023306"/>
    </source>
</evidence>
<comment type="similarity">
    <text evidence="9">Belongs to the FtsQ/DivIB family. FtsQ subfamily.</text>
</comment>
<evidence type="ECO:0000256" key="6">
    <source>
        <dbReference type="ARBA" id="ARBA00022989"/>
    </source>
</evidence>
<evidence type="ECO:0000256" key="1">
    <source>
        <dbReference type="ARBA" id="ARBA00004370"/>
    </source>
</evidence>